<dbReference type="Proteomes" id="UP001597261">
    <property type="component" value="Unassembled WGS sequence"/>
</dbReference>
<evidence type="ECO:0000313" key="3">
    <source>
        <dbReference type="Proteomes" id="UP001597261"/>
    </source>
</evidence>
<name>A0ABW4J2M2_9ACTN</name>
<reference evidence="3" key="1">
    <citation type="journal article" date="2019" name="Int. J. Syst. Evol. Microbiol.">
        <title>The Global Catalogue of Microorganisms (GCM) 10K type strain sequencing project: providing services to taxonomists for standard genome sequencing and annotation.</title>
        <authorList>
            <consortium name="The Broad Institute Genomics Platform"/>
            <consortium name="The Broad Institute Genome Sequencing Center for Infectious Disease"/>
            <person name="Wu L."/>
            <person name="Ma J."/>
        </authorList>
    </citation>
    <scope>NUCLEOTIDE SEQUENCE [LARGE SCALE GENOMIC DNA]</scope>
    <source>
        <strain evidence="3">CGMCC 1.12470</strain>
    </source>
</reference>
<evidence type="ECO:0000313" key="2">
    <source>
        <dbReference type="EMBL" id="MFD1663041.1"/>
    </source>
</evidence>
<protein>
    <submittedName>
        <fullName evidence="2">Uncharacterized protein</fullName>
    </submittedName>
</protein>
<accession>A0ABW4J2M2</accession>
<evidence type="ECO:0000256" key="1">
    <source>
        <dbReference type="SAM" id="MobiDB-lite"/>
    </source>
</evidence>
<sequence length="70" mass="6864">MSSSAAGPATGSAPTDPLEPGAGGILRQPKAVWATAGALVILVRRTSLALPHTLESAPAPAGVPVSPGRR</sequence>
<dbReference type="EMBL" id="JBHUDX010000113">
    <property type="protein sequence ID" value="MFD1663041.1"/>
    <property type="molecule type" value="Genomic_DNA"/>
</dbReference>
<dbReference type="RefSeq" id="WP_381091510.1">
    <property type="nucleotide sequence ID" value="NZ_JBHUDX010000113.1"/>
</dbReference>
<feature type="compositionally biased region" description="Low complexity" evidence="1">
    <location>
        <begin position="1"/>
        <end position="15"/>
    </location>
</feature>
<comment type="caution">
    <text evidence="2">The sequence shown here is derived from an EMBL/GenBank/DDBJ whole genome shotgun (WGS) entry which is preliminary data.</text>
</comment>
<feature type="region of interest" description="Disordered" evidence="1">
    <location>
        <begin position="1"/>
        <end position="24"/>
    </location>
</feature>
<organism evidence="2 3">
    <name type="scientific">Streptomyces caeni</name>
    <dbReference type="NCBI Taxonomy" id="2307231"/>
    <lineage>
        <taxon>Bacteria</taxon>
        <taxon>Bacillati</taxon>
        <taxon>Actinomycetota</taxon>
        <taxon>Actinomycetes</taxon>
        <taxon>Kitasatosporales</taxon>
        <taxon>Streptomycetaceae</taxon>
        <taxon>Streptomyces</taxon>
    </lineage>
</organism>
<proteinExistence type="predicted"/>
<keyword evidence="3" id="KW-1185">Reference proteome</keyword>
<feature type="region of interest" description="Disordered" evidence="1">
    <location>
        <begin position="51"/>
        <end position="70"/>
    </location>
</feature>
<gene>
    <name evidence="2" type="ORF">ACFSL4_33955</name>
</gene>
<feature type="compositionally biased region" description="Low complexity" evidence="1">
    <location>
        <begin position="56"/>
        <end position="70"/>
    </location>
</feature>